<accession>A0AAD3SQ57</accession>
<evidence type="ECO:0000313" key="1">
    <source>
        <dbReference type="EMBL" id="GMH14839.1"/>
    </source>
</evidence>
<reference evidence="1" key="1">
    <citation type="submission" date="2023-05" db="EMBL/GenBank/DDBJ databases">
        <title>Nepenthes gracilis genome sequencing.</title>
        <authorList>
            <person name="Fukushima K."/>
        </authorList>
    </citation>
    <scope>NUCLEOTIDE SEQUENCE</scope>
    <source>
        <strain evidence="1">SING2019-196</strain>
    </source>
</reference>
<gene>
    <name evidence="1" type="ORF">Nepgr_016680</name>
</gene>
<evidence type="ECO:0000313" key="2">
    <source>
        <dbReference type="Proteomes" id="UP001279734"/>
    </source>
</evidence>
<keyword evidence="2" id="KW-1185">Reference proteome</keyword>
<proteinExistence type="predicted"/>
<comment type="caution">
    <text evidence="1">The sequence shown here is derived from an EMBL/GenBank/DDBJ whole genome shotgun (WGS) entry which is preliminary data.</text>
</comment>
<name>A0AAD3SQ57_NEPGR</name>
<dbReference type="EMBL" id="BSYO01000014">
    <property type="protein sequence ID" value="GMH14839.1"/>
    <property type="molecule type" value="Genomic_DNA"/>
</dbReference>
<protein>
    <submittedName>
        <fullName evidence="1">Uncharacterized protein</fullName>
    </submittedName>
</protein>
<organism evidence="1 2">
    <name type="scientific">Nepenthes gracilis</name>
    <name type="common">Slender pitcher plant</name>
    <dbReference type="NCBI Taxonomy" id="150966"/>
    <lineage>
        <taxon>Eukaryota</taxon>
        <taxon>Viridiplantae</taxon>
        <taxon>Streptophyta</taxon>
        <taxon>Embryophyta</taxon>
        <taxon>Tracheophyta</taxon>
        <taxon>Spermatophyta</taxon>
        <taxon>Magnoliopsida</taxon>
        <taxon>eudicotyledons</taxon>
        <taxon>Gunneridae</taxon>
        <taxon>Pentapetalae</taxon>
        <taxon>Caryophyllales</taxon>
        <taxon>Nepenthaceae</taxon>
        <taxon>Nepenthes</taxon>
    </lineage>
</organism>
<dbReference type="Proteomes" id="UP001279734">
    <property type="component" value="Unassembled WGS sequence"/>
</dbReference>
<sequence length="106" mass="11471">MGGGEPLSGKPPSNLVNELRTPCSWADTVLKSNALLQAPLKFYPSSVGERIVIKLPLDIGDFGSKRFSFSDVDNMCNVGDGVPGPSWEYLFSLRFGLRAVADQPAR</sequence>
<dbReference type="AlphaFoldDB" id="A0AAD3SQ57"/>